<organism evidence="1 2">
    <name type="scientific">Schistosoma mattheei</name>
    <dbReference type="NCBI Taxonomy" id="31246"/>
    <lineage>
        <taxon>Eukaryota</taxon>
        <taxon>Metazoa</taxon>
        <taxon>Spiralia</taxon>
        <taxon>Lophotrochozoa</taxon>
        <taxon>Platyhelminthes</taxon>
        <taxon>Trematoda</taxon>
        <taxon>Digenea</taxon>
        <taxon>Strigeidida</taxon>
        <taxon>Schistosomatoidea</taxon>
        <taxon>Schistosomatidae</taxon>
        <taxon>Schistosoma</taxon>
    </lineage>
</organism>
<feature type="non-terminal residue" evidence="1">
    <location>
        <position position="129"/>
    </location>
</feature>
<dbReference type="AlphaFoldDB" id="A0A183PFF1"/>
<evidence type="ECO:0000313" key="1">
    <source>
        <dbReference type="EMBL" id="VDP62708.1"/>
    </source>
</evidence>
<gene>
    <name evidence="1" type="ORF">SMTD_LOCUS13087</name>
</gene>
<protein>
    <submittedName>
        <fullName evidence="1">Uncharacterized protein</fullName>
    </submittedName>
</protein>
<proteinExistence type="predicted"/>
<dbReference type="STRING" id="31246.A0A183PFF1"/>
<evidence type="ECO:0000313" key="2">
    <source>
        <dbReference type="Proteomes" id="UP000269396"/>
    </source>
</evidence>
<dbReference type="Proteomes" id="UP000269396">
    <property type="component" value="Unassembled WGS sequence"/>
</dbReference>
<sequence>MLPPNTNTEVVFLKPRAPFKLAAFNVHTLMQVGQQIGLAISLESLNIDACCPSETRIQDSGEVLQIRSPSVASNSLFYVRLSEDPVASSSGLAGVGVALSARAEEAVNCFSPESAFDRYCSTSRRLECS</sequence>
<dbReference type="EMBL" id="UZAL01033139">
    <property type="protein sequence ID" value="VDP62708.1"/>
    <property type="molecule type" value="Genomic_DNA"/>
</dbReference>
<name>A0A183PFF1_9TREM</name>
<keyword evidence="2" id="KW-1185">Reference proteome</keyword>
<reference evidence="1 2" key="1">
    <citation type="submission" date="2018-11" db="EMBL/GenBank/DDBJ databases">
        <authorList>
            <consortium name="Pathogen Informatics"/>
        </authorList>
    </citation>
    <scope>NUCLEOTIDE SEQUENCE [LARGE SCALE GENOMIC DNA]</scope>
    <source>
        <strain>Denwood</strain>
        <strain evidence="2">Zambia</strain>
    </source>
</reference>
<accession>A0A183PFF1</accession>